<gene>
    <name evidence="2" type="ORF">ACFS5N_01390</name>
</gene>
<dbReference type="Proteomes" id="UP001597557">
    <property type="component" value="Unassembled WGS sequence"/>
</dbReference>
<proteinExistence type="predicted"/>
<accession>A0ABW5Y7V9</accession>
<sequence length="54" mass="6221">MKTSNQNWDSNQPRKTGKQQQANQPKLNKHNNTEKKGTYIKDMPPIDTDRPGVI</sequence>
<feature type="region of interest" description="Disordered" evidence="1">
    <location>
        <begin position="1"/>
        <end position="54"/>
    </location>
</feature>
<comment type="caution">
    <text evidence="2">The sequence shown here is derived from an EMBL/GenBank/DDBJ whole genome shotgun (WGS) entry which is preliminary data.</text>
</comment>
<dbReference type="RefSeq" id="WP_377181444.1">
    <property type="nucleotide sequence ID" value="NZ_JBHUPD010000001.1"/>
</dbReference>
<evidence type="ECO:0000313" key="3">
    <source>
        <dbReference type="Proteomes" id="UP001597557"/>
    </source>
</evidence>
<organism evidence="2 3">
    <name type="scientific">Mucilaginibacter ximonensis</name>
    <dbReference type="NCBI Taxonomy" id="538021"/>
    <lineage>
        <taxon>Bacteria</taxon>
        <taxon>Pseudomonadati</taxon>
        <taxon>Bacteroidota</taxon>
        <taxon>Sphingobacteriia</taxon>
        <taxon>Sphingobacteriales</taxon>
        <taxon>Sphingobacteriaceae</taxon>
        <taxon>Mucilaginibacter</taxon>
    </lineage>
</organism>
<evidence type="ECO:0000256" key="1">
    <source>
        <dbReference type="SAM" id="MobiDB-lite"/>
    </source>
</evidence>
<dbReference type="EMBL" id="JBHUPD010000001">
    <property type="protein sequence ID" value="MFD2871099.1"/>
    <property type="molecule type" value="Genomic_DNA"/>
</dbReference>
<evidence type="ECO:0000313" key="2">
    <source>
        <dbReference type="EMBL" id="MFD2871099.1"/>
    </source>
</evidence>
<protein>
    <submittedName>
        <fullName evidence="2">Uncharacterized protein</fullName>
    </submittedName>
</protein>
<keyword evidence="3" id="KW-1185">Reference proteome</keyword>
<name>A0ABW5Y7V9_9SPHI</name>
<feature type="compositionally biased region" description="Polar residues" evidence="1">
    <location>
        <begin position="1"/>
        <end position="26"/>
    </location>
</feature>
<reference evidence="3" key="1">
    <citation type="journal article" date="2019" name="Int. J. Syst. Evol. Microbiol.">
        <title>The Global Catalogue of Microorganisms (GCM) 10K type strain sequencing project: providing services to taxonomists for standard genome sequencing and annotation.</title>
        <authorList>
            <consortium name="The Broad Institute Genomics Platform"/>
            <consortium name="The Broad Institute Genome Sequencing Center for Infectious Disease"/>
            <person name="Wu L."/>
            <person name="Ma J."/>
        </authorList>
    </citation>
    <scope>NUCLEOTIDE SEQUENCE [LARGE SCALE GENOMIC DNA]</scope>
    <source>
        <strain evidence="3">KCTC 22437</strain>
    </source>
</reference>